<gene>
    <name evidence="2" type="ORF">MQP27_34905</name>
</gene>
<organism evidence="2 3">
    <name type="scientific">Streptomyces cylindrosporus</name>
    <dbReference type="NCBI Taxonomy" id="2927583"/>
    <lineage>
        <taxon>Bacteria</taxon>
        <taxon>Bacillati</taxon>
        <taxon>Actinomycetota</taxon>
        <taxon>Actinomycetes</taxon>
        <taxon>Kitasatosporales</taxon>
        <taxon>Streptomycetaceae</taxon>
        <taxon>Streptomyces</taxon>
    </lineage>
</organism>
<feature type="transmembrane region" description="Helical" evidence="1">
    <location>
        <begin position="41"/>
        <end position="60"/>
    </location>
</feature>
<evidence type="ECO:0000256" key="1">
    <source>
        <dbReference type="SAM" id="Phobius"/>
    </source>
</evidence>
<dbReference type="Proteomes" id="UP001165269">
    <property type="component" value="Unassembled WGS sequence"/>
</dbReference>
<protein>
    <recommendedName>
        <fullName evidence="4">Integral membrane protein</fullName>
    </recommendedName>
</protein>
<comment type="caution">
    <text evidence="2">The sequence shown here is derived from an EMBL/GenBank/DDBJ whole genome shotgun (WGS) entry which is preliminary data.</text>
</comment>
<proteinExistence type="predicted"/>
<keyword evidence="1" id="KW-1133">Transmembrane helix</keyword>
<dbReference type="EMBL" id="JALDAY010000011">
    <property type="protein sequence ID" value="MCI3276280.1"/>
    <property type="molecule type" value="Genomic_DNA"/>
</dbReference>
<evidence type="ECO:0000313" key="3">
    <source>
        <dbReference type="Proteomes" id="UP001165269"/>
    </source>
</evidence>
<accession>A0ABS9YI98</accession>
<dbReference type="RefSeq" id="WP_242772690.1">
    <property type="nucleotide sequence ID" value="NZ_JALDAY010000011.1"/>
</dbReference>
<keyword evidence="3" id="KW-1185">Reference proteome</keyword>
<keyword evidence="1" id="KW-0812">Transmembrane</keyword>
<keyword evidence="1" id="KW-0472">Membrane</keyword>
<reference evidence="2" key="1">
    <citation type="submission" date="2022-03" db="EMBL/GenBank/DDBJ databases">
        <title>Streptomyces 7R015 and 7R016 isolated from Barleria lupulina in Thailand.</title>
        <authorList>
            <person name="Kanchanasin P."/>
            <person name="Phongsopitanun W."/>
            <person name="Tanasupawat S."/>
        </authorList>
    </citation>
    <scope>NUCLEOTIDE SEQUENCE</scope>
    <source>
        <strain evidence="2">7R015</strain>
    </source>
</reference>
<evidence type="ECO:0000313" key="2">
    <source>
        <dbReference type="EMBL" id="MCI3276280.1"/>
    </source>
</evidence>
<sequence>MLPLRTYIAVARNYTGRAATLAGSAALTCGLFTDDFAAPTALATIAATGAGLLFATAFSLAHRFVTITARALYVTPGAGLLAILAAERIVPGTHWAEALAVAAWTAGVWFTRPARLARSLLGREPAPAVVATAPAVVVEAHPLSRWWAERVGVEGGIAPGTRLIDPKQTGPDSLQAVIAAPEGQPVPPISLAHLSALMDVPEELIAITTVPGRGAGLKRLTVGQAPTSSDPHAAWAEHIAAQVLPGTELLKVTAIDVDKELT</sequence>
<evidence type="ECO:0008006" key="4">
    <source>
        <dbReference type="Google" id="ProtNLM"/>
    </source>
</evidence>
<name>A0ABS9YI98_9ACTN</name>